<comment type="caution">
    <text evidence="1">The sequence shown here is derived from an EMBL/GenBank/DDBJ whole genome shotgun (WGS) entry which is preliminary data.</text>
</comment>
<evidence type="ECO:0000313" key="2">
    <source>
        <dbReference type="Proteomes" id="UP000265520"/>
    </source>
</evidence>
<accession>A0A392VUZ1</accession>
<name>A0A392VUZ1_9FABA</name>
<organism evidence="1 2">
    <name type="scientific">Trifolium medium</name>
    <dbReference type="NCBI Taxonomy" id="97028"/>
    <lineage>
        <taxon>Eukaryota</taxon>
        <taxon>Viridiplantae</taxon>
        <taxon>Streptophyta</taxon>
        <taxon>Embryophyta</taxon>
        <taxon>Tracheophyta</taxon>
        <taxon>Spermatophyta</taxon>
        <taxon>Magnoliopsida</taxon>
        <taxon>eudicotyledons</taxon>
        <taxon>Gunneridae</taxon>
        <taxon>Pentapetalae</taxon>
        <taxon>rosids</taxon>
        <taxon>fabids</taxon>
        <taxon>Fabales</taxon>
        <taxon>Fabaceae</taxon>
        <taxon>Papilionoideae</taxon>
        <taxon>50 kb inversion clade</taxon>
        <taxon>NPAAA clade</taxon>
        <taxon>Hologalegina</taxon>
        <taxon>IRL clade</taxon>
        <taxon>Trifolieae</taxon>
        <taxon>Trifolium</taxon>
    </lineage>
</organism>
<proteinExistence type="predicted"/>
<keyword evidence="2" id="KW-1185">Reference proteome</keyword>
<dbReference type="Proteomes" id="UP000265520">
    <property type="component" value="Unassembled WGS sequence"/>
</dbReference>
<feature type="non-terminal residue" evidence="1">
    <location>
        <position position="1"/>
    </location>
</feature>
<evidence type="ECO:0000313" key="1">
    <source>
        <dbReference type="EMBL" id="MCI90535.1"/>
    </source>
</evidence>
<dbReference type="EMBL" id="LXQA011247194">
    <property type="protein sequence ID" value="MCI90535.1"/>
    <property type="molecule type" value="Genomic_DNA"/>
</dbReference>
<protein>
    <submittedName>
        <fullName evidence="1">Uncharacterized protein</fullName>
    </submittedName>
</protein>
<sequence length="14" mass="1467">YGSEGTCRCYGVDG</sequence>
<reference evidence="1 2" key="1">
    <citation type="journal article" date="2018" name="Front. Plant Sci.">
        <title>Red Clover (Trifolium pratense) and Zigzag Clover (T. medium) - A Picture of Genomic Similarities and Differences.</title>
        <authorList>
            <person name="Dluhosova J."/>
            <person name="Istvanek J."/>
            <person name="Nedelnik J."/>
            <person name="Repkova J."/>
        </authorList>
    </citation>
    <scope>NUCLEOTIDE SEQUENCE [LARGE SCALE GENOMIC DNA]</scope>
    <source>
        <strain evidence="2">cv. 10/8</strain>
        <tissue evidence="1">Leaf</tissue>
    </source>
</reference>